<feature type="compositionally biased region" description="Low complexity" evidence="1">
    <location>
        <begin position="1419"/>
        <end position="1432"/>
    </location>
</feature>
<feature type="region of interest" description="Disordered" evidence="1">
    <location>
        <begin position="786"/>
        <end position="812"/>
    </location>
</feature>
<feature type="region of interest" description="Disordered" evidence="1">
    <location>
        <begin position="1419"/>
        <end position="1443"/>
    </location>
</feature>
<feature type="region of interest" description="Disordered" evidence="1">
    <location>
        <begin position="1758"/>
        <end position="1788"/>
    </location>
</feature>
<keyword evidence="3" id="KW-1185">Reference proteome</keyword>
<reference evidence="2 3" key="1">
    <citation type="journal article" date="2017" name="PLoS Biol.">
        <title>The sea cucumber genome provides insights into morphological evolution and visceral regeneration.</title>
        <authorList>
            <person name="Zhang X."/>
            <person name="Sun L."/>
            <person name="Yuan J."/>
            <person name="Sun Y."/>
            <person name="Gao Y."/>
            <person name="Zhang L."/>
            <person name="Li S."/>
            <person name="Dai H."/>
            <person name="Hamel J.F."/>
            <person name="Liu C."/>
            <person name="Yu Y."/>
            <person name="Liu S."/>
            <person name="Lin W."/>
            <person name="Guo K."/>
            <person name="Jin S."/>
            <person name="Xu P."/>
            <person name="Storey K.B."/>
            <person name="Huan P."/>
            <person name="Zhang T."/>
            <person name="Zhou Y."/>
            <person name="Zhang J."/>
            <person name="Lin C."/>
            <person name="Li X."/>
            <person name="Xing L."/>
            <person name="Huo D."/>
            <person name="Sun M."/>
            <person name="Wang L."/>
            <person name="Mercier A."/>
            <person name="Li F."/>
            <person name="Yang H."/>
            <person name="Xiang J."/>
        </authorList>
    </citation>
    <scope>NUCLEOTIDE SEQUENCE [LARGE SCALE GENOMIC DNA]</scope>
    <source>
        <strain evidence="2">Shaxun</strain>
        <tissue evidence="2">Muscle</tissue>
    </source>
</reference>
<feature type="non-terminal residue" evidence="2">
    <location>
        <position position="1788"/>
    </location>
</feature>
<evidence type="ECO:0000313" key="3">
    <source>
        <dbReference type="Proteomes" id="UP000230750"/>
    </source>
</evidence>
<dbReference type="SMART" id="SM00248">
    <property type="entry name" value="ANK"/>
    <property type="match status" value="11"/>
</dbReference>
<dbReference type="InterPro" id="IPR002110">
    <property type="entry name" value="Ankyrin_rpt"/>
</dbReference>
<sequence>MSVTLPDDLGDGISVVLAFKESDSSEYQLVLDSTSQEPIRLQNGDLLSDNLPSGKVTDLVLLVENSDDPTAVKELLEEGAVIEACVKTITTTVRQLQNHRESHHFSWSVIFILLQILLSVCVKVNIKESIGDFVLTPLEDTSELFEDLDTSLEPNSFDVFVLEDISEVIMSVTLPDDLGDGISVVLAFKESDSSEYQLVLDSTSQEPIRLQNGDLLSDNLPSGKVTDLVLLVENSDDPTAVKELLEEGAVIEACVKTITTTQTTSETTRKPPLQLKKKKKQLLLHPLPKDKLVCSFLYDGAQFSLLVFLLTVCVKVNIKESIGDFVLTPLEDTSELFEDLDTSLEPNSFDVFVLEDISEVIMSVTLPDDLGDGISVVLAFKESDSSEYQLVLDSTSQEPIRLQNGDLLSDNLPSGKVTDLVLLVENSDDPTAVKELLEEGAVIEACDNYHYPELQKPPRKPPLQLLNNYHHPDNFRNHRESHHYSCQLVIMSSSFKFILSIERVTTEGEGTTTAQSTTEVCVTANIRESIDDFALKPLDDTAALFEDLDTSLQATSFDVFVLEDINERIMSVELPDDLEDGISVVLAFKESDSSEYQLVLDSTSQEPIRLQNGDLLSDNLPSGKVTDLVLLVENSDDPTAVKELLEEGAVIEACVKTITTTQTTSETTEKATTSAEEEETTTPASTTENISEVIMSVTLPDDLGDGISVVLAFKESDSSEYQLVLDSTSQEPIRLQNGDLLSDNLPSGKVTDLVLLVENSDDPTAVKELLEEGAVIEACVKTITTTQTTSETTEKATTSAEEEETTTPASTTENISEVIMSVTLPDDLGDGISVVLAFKESDSSEYQLVLDSTSQEPIRLQNGDLLSDNLPSGKVTDLVLLVENSDDPTAVKELLEEGAVIEACVKTITTTQTTSETTEKATTSAEEEEETTTPASTTEICVKVNIKESIGDFVLTPLEDTSELFEDLDTSLEPNSFDVFVLEDISEVIMSVTLPDDLGDGISVVLAFKESDSSEYQLVLDSTSQEPIRLQNGDLLSDNLPSGKVTDLVLLVENSDDPTAVKELLEEGAVIEACVKTITTTQTTSETTEKATTSAEEEETTTPASTTEICVKVNIKESIGDFVLTPLEDTSELFEDLDTSLEPNSFDVFVLEDISEVIMSVTLPDDLGDGISVVLAFKESDSSEYQLVLDSTSQEPIRLQNGDLLSDNLPSGKVTDLVLLVENSDDPTAVKELLEEGAVIEACVKTITTTQTTSETTEKATTSAEEEETTTPASTTEICVKVNIKESIGDFVLTPLEDTSELFEDLDTSLEPNSFDVFVLEDISEVIMSVTLPDDLGDGISVVLAFKESDSSEYQLVLDSTSQEPIRLQNGDLLSDNLPSGKVTDLVLLVENSDDPTAVKELLEEGAVIEACVKTITTTQTTSETTEKATTSAEEEERTTTPASTTEICVKVNIKESIGDFVLTPLEDTSELFEDLDTSLEPNSFDVFVLEDISEVNNVCDLPDDLGDGISVVLAFKESDSSEYQLVLDSTSQEPIRLQNGDLLSDNLPSGKVTDLVLLVENSDDPTAVKELLEEGAVIEACVKTITTTQTTSETTEKATTSAEEEETTTPASTTEICVKVNIKESIGDFVLTPLEDTSELFEDLDTSLEPNSFDVFVLEDISEVIMSVTLPDDLGDGISVVLAFKESDSSEYQLVLDSTSQEPMRLQNGDLLSDNLPSGKVTDLVLLVENSDDPTAVKELLEEGAVIEACVKTITTTQTTSETTEKATTSAGDTGLGPNLQTTAITE</sequence>
<gene>
    <name evidence="2" type="ORF">BSL78_06072</name>
</gene>
<comment type="caution">
    <text evidence="2">The sequence shown here is derived from an EMBL/GenBank/DDBJ whole genome shotgun (WGS) entry which is preliminary data.</text>
</comment>
<dbReference type="EMBL" id="MRZV01000156">
    <property type="protein sequence ID" value="PIK57030.1"/>
    <property type="molecule type" value="Genomic_DNA"/>
</dbReference>
<feature type="region of interest" description="Disordered" evidence="1">
    <location>
        <begin position="661"/>
        <end position="687"/>
    </location>
</feature>
<feature type="compositionally biased region" description="Low complexity" evidence="1">
    <location>
        <begin position="911"/>
        <end position="924"/>
    </location>
</feature>
<dbReference type="PANTHER" id="PTHR35193">
    <property type="entry name" value="MUCIN 13A, CELL SURFACE-ASSOCIATED-RELATED"/>
    <property type="match status" value="1"/>
</dbReference>
<dbReference type="Proteomes" id="UP000230750">
    <property type="component" value="Unassembled WGS sequence"/>
</dbReference>
<feature type="compositionally biased region" description="Low complexity" evidence="1">
    <location>
        <begin position="1081"/>
        <end position="1094"/>
    </location>
</feature>
<evidence type="ECO:0000256" key="1">
    <source>
        <dbReference type="SAM" id="MobiDB-lite"/>
    </source>
</evidence>
<feature type="region of interest" description="Disordered" evidence="1">
    <location>
        <begin position="1589"/>
        <end position="1612"/>
    </location>
</feature>
<feature type="compositionally biased region" description="Low complexity" evidence="1">
    <location>
        <begin position="1250"/>
        <end position="1263"/>
    </location>
</feature>
<proteinExistence type="predicted"/>
<name>A0A2G8LA60_STIJA</name>
<feature type="region of interest" description="Disordered" evidence="1">
    <location>
        <begin position="1081"/>
        <end position="1104"/>
    </location>
</feature>
<feature type="region of interest" description="Disordered" evidence="1">
    <location>
        <begin position="911"/>
        <end position="936"/>
    </location>
</feature>
<protein>
    <submittedName>
        <fullName evidence="2">Uncharacterized protein</fullName>
    </submittedName>
</protein>
<feature type="compositionally biased region" description="Low complexity" evidence="1">
    <location>
        <begin position="1589"/>
        <end position="1602"/>
    </location>
</feature>
<dbReference type="PANTHER" id="PTHR35193:SF5">
    <property type="entry name" value="FLOCCULATION PROTEIN FLO11"/>
    <property type="match status" value="1"/>
</dbReference>
<organism evidence="2 3">
    <name type="scientific">Stichopus japonicus</name>
    <name type="common">Sea cucumber</name>
    <dbReference type="NCBI Taxonomy" id="307972"/>
    <lineage>
        <taxon>Eukaryota</taxon>
        <taxon>Metazoa</taxon>
        <taxon>Echinodermata</taxon>
        <taxon>Eleutherozoa</taxon>
        <taxon>Echinozoa</taxon>
        <taxon>Holothuroidea</taxon>
        <taxon>Aspidochirotacea</taxon>
        <taxon>Aspidochirotida</taxon>
        <taxon>Stichopodidae</taxon>
        <taxon>Apostichopus</taxon>
    </lineage>
</organism>
<evidence type="ECO:0000313" key="2">
    <source>
        <dbReference type="EMBL" id="PIK57030.1"/>
    </source>
</evidence>
<feature type="compositionally biased region" description="Low complexity" evidence="1">
    <location>
        <begin position="661"/>
        <end position="674"/>
    </location>
</feature>
<feature type="region of interest" description="Disordered" evidence="1">
    <location>
        <begin position="1250"/>
        <end position="1273"/>
    </location>
</feature>
<feature type="compositionally biased region" description="Low complexity" evidence="1">
    <location>
        <begin position="786"/>
        <end position="799"/>
    </location>
</feature>
<feature type="compositionally biased region" description="Low complexity" evidence="1">
    <location>
        <begin position="1758"/>
        <end position="1772"/>
    </location>
</feature>
<accession>A0A2G8LA60</accession>